<evidence type="ECO:0000256" key="5">
    <source>
        <dbReference type="ARBA" id="ARBA00022741"/>
    </source>
</evidence>
<protein>
    <submittedName>
        <fullName evidence="12">GTP-binding protein EngB</fullName>
    </submittedName>
</protein>
<dbReference type="EMBL" id="FPHY01000064">
    <property type="protein sequence ID" value="SFV86205.1"/>
    <property type="molecule type" value="Genomic_DNA"/>
</dbReference>
<dbReference type="PANTHER" id="PTHR11649">
    <property type="entry name" value="MSS1/TRME-RELATED GTP-BINDING PROTEIN"/>
    <property type="match status" value="1"/>
</dbReference>
<evidence type="ECO:0000313" key="11">
    <source>
        <dbReference type="EMBL" id="SFV86205.1"/>
    </source>
</evidence>
<dbReference type="NCBIfam" id="TIGR03598">
    <property type="entry name" value="GTPase_YsxC"/>
    <property type="match status" value="1"/>
</dbReference>
<comment type="similarity">
    <text evidence="2">Belongs to the TRAFAC class TrmE-Era-EngA-EngB-Septin-like GTPase superfamily. EngB GTPase family.</text>
</comment>
<keyword evidence="5" id="KW-0547">Nucleotide-binding</keyword>
<organism evidence="12">
    <name type="scientific">hydrothermal vent metagenome</name>
    <dbReference type="NCBI Taxonomy" id="652676"/>
    <lineage>
        <taxon>unclassified sequences</taxon>
        <taxon>metagenomes</taxon>
        <taxon>ecological metagenomes</taxon>
    </lineage>
</organism>
<keyword evidence="7" id="KW-0342">GTP-binding</keyword>
<dbReference type="AlphaFoldDB" id="A0A1W1E2Z3"/>
<dbReference type="HAMAP" id="MF_00321">
    <property type="entry name" value="GTPase_EngB"/>
    <property type="match status" value="1"/>
</dbReference>
<keyword evidence="4" id="KW-0479">Metal-binding</keyword>
<accession>A0A1W1E2Z3</accession>
<gene>
    <name evidence="11" type="ORF">MNB_SUP05-SYMBIONT-4-1171</name>
    <name evidence="12" type="ORF">MNB_SUP05-SYMBIONT-5-16</name>
</gene>
<dbReference type="CDD" id="cd01876">
    <property type="entry name" value="YihA_EngB"/>
    <property type="match status" value="1"/>
</dbReference>
<dbReference type="GO" id="GO:0000917">
    <property type="term" value="P:division septum assembly"/>
    <property type="evidence" value="ECO:0007669"/>
    <property type="project" value="UniProtKB-KW"/>
</dbReference>
<keyword evidence="6" id="KW-0460">Magnesium</keyword>
<dbReference type="Gene3D" id="3.40.50.300">
    <property type="entry name" value="P-loop containing nucleotide triphosphate hydrolases"/>
    <property type="match status" value="1"/>
</dbReference>
<proteinExistence type="inferred from homology"/>
<evidence type="ECO:0000259" key="10">
    <source>
        <dbReference type="PROSITE" id="PS51706"/>
    </source>
</evidence>
<dbReference type="GO" id="GO:0046872">
    <property type="term" value="F:metal ion binding"/>
    <property type="evidence" value="ECO:0007669"/>
    <property type="project" value="UniProtKB-KW"/>
</dbReference>
<evidence type="ECO:0000256" key="8">
    <source>
        <dbReference type="ARBA" id="ARBA00023210"/>
    </source>
</evidence>
<dbReference type="GO" id="GO:0005829">
    <property type="term" value="C:cytosol"/>
    <property type="evidence" value="ECO:0007669"/>
    <property type="project" value="TreeGrafter"/>
</dbReference>
<evidence type="ECO:0000256" key="7">
    <source>
        <dbReference type="ARBA" id="ARBA00023134"/>
    </source>
</evidence>
<dbReference type="PANTHER" id="PTHR11649:SF13">
    <property type="entry name" value="ENGB-TYPE G DOMAIN-CONTAINING PROTEIN"/>
    <property type="match status" value="1"/>
</dbReference>
<dbReference type="InterPro" id="IPR030393">
    <property type="entry name" value="G_ENGB_dom"/>
</dbReference>
<evidence type="ECO:0000313" key="12">
    <source>
        <dbReference type="EMBL" id="SFV88315.1"/>
    </source>
</evidence>
<sequence length="214" mass="24557">MVTFYQELLYHSKIKMTNFYHRAKFLLSCPSLKHCPEDQGYEVIFAGRSNAGKSSAINTVTEQKKLAKVSRTPGRTQHLVFFELDEDRRLVDLPGYGYAKVPEAVKRQWQVDMGEYFAKRKCLTGAVLVMDVRRPLTPFDQMMLDWCVNVNLPTQIILTKSDKVKKGAASNSLMKVKRAIEPYPYVQVQLFSSLKKQGLDLLSIRLNTFFAHVD</sequence>
<keyword evidence="9" id="KW-0131">Cell cycle</keyword>
<dbReference type="SUPFAM" id="SSF52540">
    <property type="entry name" value="P-loop containing nucleoside triphosphate hydrolases"/>
    <property type="match status" value="1"/>
</dbReference>
<dbReference type="PROSITE" id="PS51706">
    <property type="entry name" value="G_ENGB"/>
    <property type="match status" value="1"/>
</dbReference>
<dbReference type="FunFam" id="3.40.50.300:FF:000098">
    <property type="entry name" value="Probable GTP-binding protein EngB"/>
    <property type="match status" value="1"/>
</dbReference>
<dbReference type="EMBL" id="FPHZ01000139">
    <property type="protein sequence ID" value="SFV88315.1"/>
    <property type="molecule type" value="Genomic_DNA"/>
</dbReference>
<evidence type="ECO:0000256" key="1">
    <source>
        <dbReference type="ARBA" id="ARBA00001946"/>
    </source>
</evidence>
<evidence type="ECO:0000256" key="2">
    <source>
        <dbReference type="ARBA" id="ARBA00009638"/>
    </source>
</evidence>
<reference evidence="12" key="1">
    <citation type="submission" date="2016-10" db="EMBL/GenBank/DDBJ databases">
        <authorList>
            <person name="de Groot N.N."/>
        </authorList>
    </citation>
    <scope>NUCLEOTIDE SEQUENCE</scope>
</reference>
<name>A0A1W1E2Z3_9ZZZZ</name>
<dbReference type="InterPro" id="IPR019987">
    <property type="entry name" value="GTP-bd_ribosome_bio_YsxC"/>
</dbReference>
<feature type="domain" description="EngB-type G" evidence="10">
    <location>
        <begin position="39"/>
        <end position="212"/>
    </location>
</feature>
<evidence type="ECO:0000256" key="4">
    <source>
        <dbReference type="ARBA" id="ARBA00022723"/>
    </source>
</evidence>
<dbReference type="Pfam" id="PF01926">
    <property type="entry name" value="MMR_HSR1"/>
    <property type="match status" value="1"/>
</dbReference>
<dbReference type="InterPro" id="IPR027417">
    <property type="entry name" value="P-loop_NTPase"/>
</dbReference>
<dbReference type="GO" id="GO:0005525">
    <property type="term" value="F:GTP binding"/>
    <property type="evidence" value="ECO:0007669"/>
    <property type="project" value="UniProtKB-KW"/>
</dbReference>
<keyword evidence="8" id="KW-0717">Septation</keyword>
<dbReference type="InterPro" id="IPR006073">
    <property type="entry name" value="GTP-bd"/>
</dbReference>
<evidence type="ECO:0000256" key="6">
    <source>
        <dbReference type="ARBA" id="ARBA00022842"/>
    </source>
</evidence>
<evidence type="ECO:0000256" key="9">
    <source>
        <dbReference type="ARBA" id="ARBA00023306"/>
    </source>
</evidence>
<keyword evidence="3" id="KW-0132">Cell division</keyword>
<evidence type="ECO:0000256" key="3">
    <source>
        <dbReference type="ARBA" id="ARBA00022618"/>
    </source>
</evidence>
<comment type="cofactor">
    <cofactor evidence="1">
        <name>Mg(2+)</name>
        <dbReference type="ChEBI" id="CHEBI:18420"/>
    </cofactor>
</comment>